<dbReference type="SUPFAM" id="SSF49742">
    <property type="entry name" value="PHM/PNGase F"/>
    <property type="match status" value="1"/>
</dbReference>
<keyword evidence="1" id="KW-1015">Disulfide bond</keyword>
<sequence>MLITSNHGANQGGEEHIRREHCVHADGKLALQYKPGRMSCEPFRKYNTHGNGVYGRSPRSDEEWQSFSDSCPGDIIDTRNVPWGAASAGMHEVVNDVPDATFVDGDELVPTLGGSRTHG</sequence>
<dbReference type="GO" id="GO:0016715">
    <property type="term" value="F:oxidoreductase activity, acting on paired donors, with incorporation or reduction of molecular oxygen, reduced ascorbate as one donor, and incorporation of one atom of oxygen"/>
    <property type="evidence" value="ECO:0007669"/>
    <property type="project" value="InterPro"/>
</dbReference>
<keyword evidence="4" id="KW-1185">Reference proteome</keyword>
<evidence type="ECO:0000313" key="3">
    <source>
        <dbReference type="EMBL" id="CAN92121.1"/>
    </source>
</evidence>
<dbReference type="AlphaFoldDB" id="A9FQ49"/>
<gene>
    <name evidence="3" type="ordered locus">sce1962</name>
</gene>
<proteinExistence type="predicted"/>
<dbReference type="KEGG" id="scl:sce1962"/>
<dbReference type="HOGENOM" id="CLU_2059883_0_0_7"/>
<evidence type="ECO:0000259" key="2">
    <source>
        <dbReference type="Pfam" id="PF09113"/>
    </source>
</evidence>
<dbReference type="InterPro" id="IPR014784">
    <property type="entry name" value="Cu2_ascorb_mOase-like_C"/>
</dbReference>
<dbReference type="EMBL" id="AM746676">
    <property type="protein sequence ID" value="CAN92121.1"/>
    <property type="molecule type" value="Genomic_DNA"/>
</dbReference>
<evidence type="ECO:0000313" key="4">
    <source>
        <dbReference type="Proteomes" id="UP000002139"/>
    </source>
</evidence>
<dbReference type="InterPro" id="IPR015197">
    <property type="entry name" value="PngaseF_C"/>
</dbReference>
<dbReference type="InterPro" id="IPR008977">
    <property type="entry name" value="PHM/PNGase_F_dom_sf"/>
</dbReference>
<dbReference type="Proteomes" id="UP000002139">
    <property type="component" value="Chromosome"/>
</dbReference>
<dbReference type="Pfam" id="PF09113">
    <property type="entry name" value="N-glycanase_C"/>
    <property type="match status" value="1"/>
</dbReference>
<reference evidence="3 4" key="1">
    <citation type="journal article" date="2007" name="Nat. Biotechnol.">
        <title>Complete genome sequence of the myxobacterium Sorangium cellulosum.</title>
        <authorList>
            <person name="Schneiker S."/>
            <person name="Perlova O."/>
            <person name="Kaiser O."/>
            <person name="Gerth K."/>
            <person name="Alici A."/>
            <person name="Altmeyer M.O."/>
            <person name="Bartels D."/>
            <person name="Bekel T."/>
            <person name="Beyer S."/>
            <person name="Bode E."/>
            <person name="Bode H.B."/>
            <person name="Bolten C.J."/>
            <person name="Choudhuri J.V."/>
            <person name="Doss S."/>
            <person name="Elnakady Y.A."/>
            <person name="Frank B."/>
            <person name="Gaigalat L."/>
            <person name="Goesmann A."/>
            <person name="Groeger C."/>
            <person name="Gross F."/>
            <person name="Jelsbak L."/>
            <person name="Jelsbak L."/>
            <person name="Kalinowski J."/>
            <person name="Kegler C."/>
            <person name="Knauber T."/>
            <person name="Konietzny S."/>
            <person name="Kopp M."/>
            <person name="Krause L."/>
            <person name="Krug D."/>
            <person name="Linke B."/>
            <person name="Mahmud T."/>
            <person name="Martinez-Arias R."/>
            <person name="McHardy A.C."/>
            <person name="Merai M."/>
            <person name="Meyer F."/>
            <person name="Mormann S."/>
            <person name="Munoz-Dorado J."/>
            <person name="Perez J."/>
            <person name="Pradella S."/>
            <person name="Rachid S."/>
            <person name="Raddatz G."/>
            <person name="Rosenau F."/>
            <person name="Rueckert C."/>
            <person name="Sasse F."/>
            <person name="Scharfe M."/>
            <person name="Schuster S.C."/>
            <person name="Suen G."/>
            <person name="Treuner-Lange A."/>
            <person name="Velicer G.J."/>
            <person name="Vorholter F.-J."/>
            <person name="Weissman K.J."/>
            <person name="Welch R.D."/>
            <person name="Wenzel S.C."/>
            <person name="Whitworth D.E."/>
            <person name="Wilhelm S."/>
            <person name="Wittmann C."/>
            <person name="Bloecker H."/>
            <person name="Puehler A."/>
            <person name="Mueller R."/>
        </authorList>
    </citation>
    <scope>NUCLEOTIDE SEQUENCE [LARGE SCALE GENOMIC DNA]</scope>
    <source>
        <strain evidence="4">So ce56</strain>
    </source>
</reference>
<name>A9FQ49_SORC5</name>
<feature type="domain" description="Peptide-N-glycosidase F C-terminal" evidence="2">
    <location>
        <begin position="2"/>
        <end position="102"/>
    </location>
</feature>
<evidence type="ECO:0000256" key="1">
    <source>
        <dbReference type="ARBA" id="ARBA00023157"/>
    </source>
</evidence>
<accession>A9FQ49</accession>
<dbReference type="Gene3D" id="2.60.120.230">
    <property type="match status" value="1"/>
</dbReference>
<organism evidence="3 4">
    <name type="scientific">Sorangium cellulosum (strain So ce56)</name>
    <name type="common">Polyangium cellulosum (strain So ce56)</name>
    <dbReference type="NCBI Taxonomy" id="448385"/>
    <lineage>
        <taxon>Bacteria</taxon>
        <taxon>Pseudomonadati</taxon>
        <taxon>Myxococcota</taxon>
        <taxon>Polyangia</taxon>
        <taxon>Polyangiales</taxon>
        <taxon>Polyangiaceae</taxon>
        <taxon>Sorangium</taxon>
    </lineage>
</organism>
<protein>
    <recommendedName>
        <fullName evidence="2">Peptide-N-glycosidase F C-terminal domain-containing protein</fullName>
    </recommendedName>
</protein>